<organism evidence="2 3">
    <name type="scientific">Leucocoprinus leucothites</name>
    <dbReference type="NCBI Taxonomy" id="201217"/>
    <lineage>
        <taxon>Eukaryota</taxon>
        <taxon>Fungi</taxon>
        <taxon>Dikarya</taxon>
        <taxon>Basidiomycota</taxon>
        <taxon>Agaricomycotina</taxon>
        <taxon>Agaricomycetes</taxon>
        <taxon>Agaricomycetidae</taxon>
        <taxon>Agaricales</taxon>
        <taxon>Agaricineae</taxon>
        <taxon>Agaricaceae</taxon>
        <taxon>Leucocoprinus</taxon>
    </lineage>
</organism>
<dbReference type="EMBL" id="JAACJO010000008">
    <property type="protein sequence ID" value="KAF5354755.1"/>
    <property type="molecule type" value="Genomic_DNA"/>
</dbReference>
<evidence type="ECO:0000313" key="3">
    <source>
        <dbReference type="Proteomes" id="UP000559027"/>
    </source>
</evidence>
<comment type="caution">
    <text evidence="2">The sequence shown here is derived from an EMBL/GenBank/DDBJ whole genome shotgun (WGS) entry which is preliminary data.</text>
</comment>
<proteinExistence type="predicted"/>
<feature type="compositionally biased region" description="Low complexity" evidence="1">
    <location>
        <begin position="1"/>
        <end position="19"/>
    </location>
</feature>
<gene>
    <name evidence="2" type="ORF">D9756_005509</name>
</gene>
<dbReference type="Proteomes" id="UP000559027">
    <property type="component" value="Unassembled WGS sequence"/>
</dbReference>
<sequence length="263" mass="29282">MDSHTPTTAADIDTAMMTPRAGPGPPSTSKQDSDAATKEVYASLSSALSNLAGNYDALQGKTMEVALKGTEMDSSEDIKELRQHMKEQDTLHKESMEEIQSHMIDQILQSEGDDMRVEVSQEIVDQIDELVKDQVAHCLKDHMPEDLQLDLAESKREYEDLQLALHNSESRRLNGTLRANKADDVLHTILMSNGSASPRFPKDLRALFDLDADTVKALMDDYGINGISDLRDSNLNKFMQFCGVRYQLVKSDNHKTNSTTHAV</sequence>
<reference evidence="2 3" key="1">
    <citation type="journal article" date="2020" name="ISME J.">
        <title>Uncovering the hidden diversity of litter-decomposition mechanisms in mushroom-forming fungi.</title>
        <authorList>
            <person name="Floudas D."/>
            <person name="Bentzer J."/>
            <person name="Ahren D."/>
            <person name="Johansson T."/>
            <person name="Persson P."/>
            <person name="Tunlid A."/>
        </authorList>
    </citation>
    <scope>NUCLEOTIDE SEQUENCE [LARGE SCALE GENOMIC DNA]</scope>
    <source>
        <strain evidence="2 3">CBS 146.42</strain>
    </source>
</reference>
<evidence type="ECO:0000256" key="1">
    <source>
        <dbReference type="SAM" id="MobiDB-lite"/>
    </source>
</evidence>
<accession>A0A8H5D728</accession>
<feature type="region of interest" description="Disordered" evidence="1">
    <location>
        <begin position="1"/>
        <end position="39"/>
    </location>
</feature>
<dbReference type="OrthoDB" id="3235759at2759"/>
<keyword evidence="3" id="KW-1185">Reference proteome</keyword>
<dbReference type="AlphaFoldDB" id="A0A8H5D728"/>
<protein>
    <submittedName>
        <fullName evidence="2">Uncharacterized protein</fullName>
    </submittedName>
</protein>
<name>A0A8H5D728_9AGAR</name>
<evidence type="ECO:0000313" key="2">
    <source>
        <dbReference type="EMBL" id="KAF5354755.1"/>
    </source>
</evidence>